<name>A0A371G9S5_MUCPR</name>
<dbReference type="Gene3D" id="3.40.50.1820">
    <property type="entry name" value="alpha/beta hydrolase"/>
    <property type="match status" value="1"/>
</dbReference>
<dbReference type="SUPFAM" id="SSF53474">
    <property type="entry name" value="alpha/beta-Hydrolases"/>
    <property type="match status" value="1"/>
</dbReference>
<evidence type="ECO:0000313" key="2">
    <source>
        <dbReference type="Proteomes" id="UP000257109"/>
    </source>
</evidence>
<dbReference type="InterPro" id="IPR029058">
    <property type="entry name" value="AB_hydrolase_fold"/>
</dbReference>
<reference evidence="1" key="1">
    <citation type="submission" date="2018-05" db="EMBL/GenBank/DDBJ databases">
        <title>Draft genome of Mucuna pruriens seed.</title>
        <authorList>
            <person name="Nnadi N.E."/>
            <person name="Vos R."/>
            <person name="Hasami M.H."/>
            <person name="Devisetty U.K."/>
            <person name="Aguiy J.C."/>
        </authorList>
    </citation>
    <scope>NUCLEOTIDE SEQUENCE [LARGE SCALE GENOMIC DNA]</scope>
    <source>
        <strain evidence="1">JCA_2017</strain>
    </source>
</reference>
<dbReference type="Proteomes" id="UP000257109">
    <property type="component" value="Unassembled WGS sequence"/>
</dbReference>
<dbReference type="OrthoDB" id="2016516at2759"/>
<dbReference type="EMBL" id="QJKJ01006272">
    <property type="protein sequence ID" value="RDX87286.1"/>
    <property type="molecule type" value="Genomic_DNA"/>
</dbReference>
<protein>
    <recommendedName>
        <fullName evidence="3">Alpha/beta-Hydrolases superfamily protein</fullName>
    </recommendedName>
</protein>
<comment type="caution">
    <text evidence="1">The sequence shown here is derived from an EMBL/GenBank/DDBJ whole genome shotgun (WGS) entry which is preliminary data.</text>
</comment>
<dbReference type="AlphaFoldDB" id="A0A371G9S5"/>
<accession>A0A371G9S5</accession>
<gene>
    <name evidence="1" type="ORF">CR513_31262</name>
</gene>
<proteinExistence type="predicted"/>
<organism evidence="1 2">
    <name type="scientific">Mucuna pruriens</name>
    <name type="common">Velvet bean</name>
    <name type="synonym">Dolichos pruriens</name>
    <dbReference type="NCBI Taxonomy" id="157652"/>
    <lineage>
        <taxon>Eukaryota</taxon>
        <taxon>Viridiplantae</taxon>
        <taxon>Streptophyta</taxon>
        <taxon>Embryophyta</taxon>
        <taxon>Tracheophyta</taxon>
        <taxon>Spermatophyta</taxon>
        <taxon>Magnoliopsida</taxon>
        <taxon>eudicotyledons</taxon>
        <taxon>Gunneridae</taxon>
        <taxon>Pentapetalae</taxon>
        <taxon>rosids</taxon>
        <taxon>fabids</taxon>
        <taxon>Fabales</taxon>
        <taxon>Fabaceae</taxon>
        <taxon>Papilionoideae</taxon>
        <taxon>50 kb inversion clade</taxon>
        <taxon>NPAAA clade</taxon>
        <taxon>indigoferoid/millettioid clade</taxon>
        <taxon>Phaseoleae</taxon>
        <taxon>Mucuna</taxon>
    </lineage>
</organism>
<feature type="non-terminal residue" evidence="1">
    <location>
        <position position="1"/>
    </location>
</feature>
<evidence type="ECO:0008006" key="3">
    <source>
        <dbReference type="Google" id="ProtNLM"/>
    </source>
</evidence>
<sequence>MTMKTEKSHKTTSCGASLLLPRPLRNEPIQYNTTPSLCTALPSLILNSIQTRFLKIAPTLLRFASHRIAIRKKLVSMVRAPNPQHLESNTPLLVSHAQNPQNGESSTQLVVQGEGLTNDGLIPHIFSSMPALNDAASYFAQTTSYLTGCFSDHSGKLLFCLSSSSRCKLIDHSPRLSGASITRAQELVDFPSAETDASSSTEIDHISSNRIHLTSVGSSNTATTAPPHTHDEITSTSSALVESNRTGQSGISIFQSLIDRARRTVRGSTDDIGWLQRDLGMPPVEDGTERFLEILDNINFSYLVRQGVHKLPNSVVYLLIPGLFSNHGPLYFVSTKVSFSKMGLACHIAKIHSESSVEKNARELKEYIEEIYWGSKKRVLLLGHSKGGVDAAAALSLYWSDLKDKVAGLALAQSPYGGTPIASDLLREGQLGDYVNLRKLTEILICKVMKGDMRALEDLTYERRREFLKEHHLPQEVPIVSFRTEAGISPAVLATLSHVAHAELPAVAPAGESRKLPVVVPLGAAMAACAQLLQLRYGEKSDGLVTCRDAEVPGSVVVRPKRKLDHAWMVYSSLNDDLSEGDASQVCEALLTLLVEIGQKKMHQLAMKDE</sequence>
<dbReference type="PANTHER" id="PTHR31934">
    <property type="entry name" value="ALPHA/BETA-HYDROLASES SUPERFAMILY PROTEIN"/>
    <property type="match status" value="1"/>
</dbReference>
<dbReference type="PANTHER" id="PTHR31934:SF6">
    <property type="entry name" value="ALPHA_BETA-HYDROLASES SUPERFAMILY PROTEIN"/>
    <property type="match status" value="1"/>
</dbReference>
<evidence type="ECO:0000313" key="1">
    <source>
        <dbReference type="EMBL" id="RDX87286.1"/>
    </source>
</evidence>
<keyword evidence="2" id="KW-1185">Reference proteome</keyword>